<name>A0A438IKH1_VITVI</name>
<reference evidence="2 3" key="1">
    <citation type="journal article" date="2018" name="PLoS Genet.">
        <title>Population sequencing reveals clonal diversity and ancestral inbreeding in the grapevine cultivar Chardonnay.</title>
        <authorList>
            <person name="Roach M.J."/>
            <person name="Johnson D.L."/>
            <person name="Bohlmann J."/>
            <person name="van Vuuren H.J."/>
            <person name="Jones S.J."/>
            <person name="Pretorius I.S."/>
            <person name="Schmidt S.A."/>
            <person name="Borneman A.R."/>
        </authorList>
    </citation>
    <scope>NUCLEOTIDE SEQUENCE [LARGE SCALE GENOMIC DNA]</scope>
    <source>
        <strain evidence="3">cv. Chardonnay</strain>
        <tissue evidence="2">Leaf</tissue>
    </source>
</reference>
<keyword evidence="1" id="KW-0175">Coiled coil</keyword>
<sequence>MSSIRVVLGLAASMNLEIEQLNVKTFSSMAPRQWYKKFDSFMVEMATETSAAPAIIPAEDASGHMCPDEDVGVPILGQDYPLLPHLRRNLLTMPLPLALSATRSWKLRASAACLNNTIFYSAAADCRLYEDLLSRRQEIENQLRLRMEEAEANLSTMREEMKPSEWSWLRQRVEKNQLRPPS</sequence>
<comment type="caution">
    <text evidence="2">The sequence shown here is derived from an EMBL/GenBank/DDBJ whole genome shotgun (WGS) entry which is preliminary data.</text>
</comment>
<dbReference type="EMBL" id="QGNW01000103">
    <property type="protein sequence ID" value="RVW97187.1"/>
    <property type="molecule type" value="Genomic_DNA"/>
</dbReference>
<evidence type="ECO:0000313" key="2">
    <source>
        <dbReference type="EMBL" id="RVW97187.1"/>
    </source>
</evidence>
<dbReference type="AlphaFoldDB" id="A0A438IKH1"/>
<protein>
    <submittedName>
        <fullName evidence="2">Uncharacterized protein</fullName>
    </submittedName>
</protein>
<evidence type="ECO:0000256" key="1">
    <source>
        <dbReference type="SAM" id="Coils"/>
    </source>
</evidence>
<proteinExistence type="predicted"/>
<accession>A0A438IKH1</accession>
<feature type="coiled-coil region" evidence="1">
    <location>
        <begin position="129"/>
        <end position="160"/>
    </location>
</feature>
<dbReference type="Proteomes" id="UP000288805">
    <property type="component" value="Unassembled WGS sequence"/>
</dbReference>
<organism evidence="2 3">
    <name type="scientific">Vitis vinifera</name>
    <name type="common">Grape</name>
    <dbReference type="NCBI Taxonomy" id="29760"/>
    <lineage>
        <taxon>Eukaryota</taxon>
        <taxon>Viridiplantae</taxon>
        <taxon>Streptophyta</taxon>
        <taxon>Embryophyta</taxon>
        <taxon>Tracheophyta</taxon>
        <taxon>Spermatophyta</taxon>
        <taxon>Magnoliopsida</taxon>
        <taxon>eudicotyledons</taxon>
        <taxon>Gunneridae</taxon>
        <taxon>Pentapetalae</taxon>
        <taxon>rosids</taxon>
        <taxon>Vitales</taxon>
        <taxon>Vitaceae</taxon>
        <taxon>Viteae</taxon>
        <taxon>Vitis</taxon>
    </lineage>
</organism>
<gene>
    <name evidence="2" type="ORF">CK203_029950</name>
</gene>
<evidence type="ECO:0000313" key="3">
    <source>
        <dbReference type="Proteomes" id="UP000288805"/>
    </source>
</evidence>